<organism evidence="10 11">
    <name type="scientific">Patellaria atrata CBS 101060</name>
    <dbReference type="NCBI Taxonomy" id="1346257"/>
    <lineage>
        <taxon>Eukaryota</taxon>
        <taxon>Fungi</taxon>
        <taxon>Dikarya</taxon>
        <taxon>Ascomycota</taxon>
        <taxon>Pezizomycotina</taxon>
        <taxon>Dothideomycetes</taxon>
        <taxon>Dothideomycetes incertae sedis</taxon>
        <taxon>Patellariales</taxon>
        <taxon>Patellariaceae</taxon>
        <taxon>Patellaria</taxon>
    </lineage>
</organism>
<keyword evidence="5 10" id="KW-0418">Kinase</keyword>
<dbReference type="SMART" id="SM00220">
    <property type="entry name" value="S_TKc"/>
    <property type="match status" value="1"/>
</dbReference>
<feature type="domain" description="Protein kinase" evidence="9">
    <location>
        <begin position="151"/>
        <end position="431"/>
    </location>
</feature>
<keyword evidence="3" id="KW-0808">Transferase</keyword>
<dbReference type="InterPro" id="IPR053235">
    <property type="entry name" value="Ser_Thr_kinase"/>
</dbReference>
<dbReference type="SUPFAM" id="SSF56112">
    <property type="entry name" value="Protein kinase-like (PK-like)"/>
    <property type="match status" value="1"/>
</dbReference>
<dbReference type="EMBL" id="MU006095">
    <property type="protein sequence ID" value="KAF2839275.1"/>
    <property type="molecule type" value="Genomic_DNA"/>
</dbReference>
<evidence type="ECO:0000256" key="3">
    <source>
        <dbReference type="ARBA" id="ARBA00022679"/>
    </source>
</evidence>
<evidence type="ECO:0000256" key="1">
    <source>
        <dbReference type="ARBA" id="ARBA00012513"/>
    </source>
</evidence>
<evidence type="ECO:0000256" key="8">
    <source>
        <dbReference type="ARBA" id="ARBA00048679"/>
    </source>
</evidence>
<keyword evidence="4" id="KW-0547">Nucleotide-binding</keyword>
<dbReference type="InterPro" id="IPR011009">
    <property type="entry name" value="Kinase-like_dom_sf"/>
</dbReference>
<dbReference type="EC" id="2.7.11.1" evidence="1"/>
<evidence type="ECO:0000256" key="4">
    <source>
        <dbReference type="ARBA" id="ARBA00022741"/>
    </source>
</evidence>
<dbReference type="PROSITE" id="PS50011">
    <property type="entry name" value="PROTEIN_KINASE_DOM"/>
    <property type="match status" value="1"/>
</dbReference>
<protein>
    <recommendedName>
        <fullName evidence="1">non-specific serine/threonine protein kinase</fullName>
        <ecNumber evidence="1">2.7.11.1</ecNumber>
    </recommendedName>
</protein>
<dbReference type="Proteomes" id="UP000799429">
    <property type="component" value="Unassembled WGS sequence"/>
</dbReference>
<name>A0A9P4SAX5_9PEZI</name>
<comment type="caution">
    <text evidence="10">The sequence shown here is derived from an EMBL/GenBank/DDBJ whole genome shotgun (WGS) entry which is preliminary data.</text>
</comment>
<evidence type="ECO:0000256" key="5">
    <source>
        <dbReference type="ARBA" id="ARBA00022777"/>
    </source>
</evidence>
<evidence type="ECO:0000313" key="10">
    <source>
        <dbReference type="EMBL" id="KAF2839275.1"/>
    </source>
</evidence>
<evidence type="ECO:0000256" key="7">
    <source>
        <dbReference type="ARBA" id="ARBA00047899"/>
    </source>
</evidence>
<reference evidence="10" key="1">
    <citation type="journal article" date="2020" name="Stud. Mycol.">
        <title>101 Dothideomycetes genomes: a test case for predicting lifestyles and emergence of pathogens.</title>
        <authorList>
            <person name="Haridas S."/>
            <person name="Albert R."/>
            <person name="Binder M."/>
            <person name="Bloem J."/>
            <person name="Labutti K."/>
            <person name="Salamov A."/>
            <person name="Andreopoulos B."/>
            <person name="Baker S."/>
            <person name="Barry K."/>
            <person name="Bills G."/>
            <person name="Bluhm B."/>
            <person name="Cannon C."/>
            <person name="Castanera R."/>
            <person name="Culley D."/>
            <person name="Daum C."/>
            <person name="Ezra D."/>
            <person name="Gonzalez J."/>
            <person name="Henrissat B."/>
            <person name="Kuo A."/>
            <person name="Liang C."/>
            <person name="Lipzen A."/>
            <person name="Lutzoni F."/>
            <person name="Magnuson J."/>
            <person name="Mondo S."/>
            <person name="Nolan M."/>
            <person name="Ohm R."/>
            <person name="Pangilinan J."/>
            <person name="Park H.-J."/>
            <person name="Ramirez L."/>
            <person name="Alfaro M."/>
            <person name="Sun H."/>
            <person name="Tritt A."/>
            <person name="Yoshinaga Y."/>
            <person name="Zwiers L.-H."/>
            <person name="Turgeon B."/>
            <person name="Goodwin S."/>
            <person name="Spatafora J."/>
            <person name="Crous P."/>
            <person name="Grigoriev I."/>
        </authorList>
    </citation>
    <scope>NUCLEOTIDE SEQUENCE</scope>
    <source>
        <strain evidence="10">CBS 101060</strain>
    </source>
</reference>
<keyword evidence="6" id="KW-0067">ATP-binding</keyword>
<dbReference type="OrthoDB" id="4062651at2759"/>
<comment type="catalytic activity">
    <reaction evidence="8">
        <text>L-seryl-[protein] + ATP = O-phospho-L-seryl-[protein] + ADP + H(+)</text>
        <dbReference type="Rhea" id="RHEA:17989"/>
        <dbReference type="Rhea" id="RHEA-COMP:9863"/>
        <dbReference type="Rhea" id="RHEA-COMP:11604"/>
        <dbReference type="ChEBI" id="CHEBI:15378"/>
        <dbReference type="ChEBI" id="CHEBI:29999"/>
        <dbReference type="ChEBI" id="CHEBI:30616"/>
        <dbReference type="ChEBI" id="CHEBI:83421"/>
        <dbReference type="ChEBI" id="CHEBI:456216"/>
        <dbReference type="EC" id="2.7.11.1"/>
    </reaction>
</comment>
<evidence type="ECO:0000256" key="2">
    <source>
        <dbReference type="ARBA" id="ARBA00022527"/>
    </source>
</evidence>
<sequence length="451" mass="51157">MFGGGQAGVNRALSDGQNYTEHNYEQELLPFFPPGSGEANFGGTKFEDNDFFEITQILARGGRRSWSRLPRTYTILRVIGALEYFDQIIRDKSTDLAIPYTKDNLPSCLPPNMRAQFYSAQNIVLSGVLELEQGYAGHHCHILDRASLQFITRANLAQNRASGTRVEKVYSSLSGRTFVLKTIRRKGKFYMDRETLTNFEAELNAAKKVKHDHIAVIAGSFTSPTQVGIVIATVGDCDLRTFLDGQIDADRKSLLRTWYGCLASGLLALHDAQIRHKDIKPENILIKNSKVFYTDFGIALDWSEKTRATTTGRPLLFSPRFCSPEVANWDGRNESSDIWSLGAVYLEMVTRLHNMSISEFRRFLDTHGEHTSSQYCRNVPGLRMWISELQARDSSSENNLPLPWISECFKDREAPRPTARKLWEMIDEDTYSSKFSYACEQCHKTHESSDS</sequence>
<dbReference type="PROSITE" id="PS00108">
    <property type="entry name" value="PROTEIN_KINASE_ST"/>
    <property type="match status" value="1"/>
</dbReference>
<gene>
    <name evidence="10" type="ORF">M501DRAFT_934176</name>
</gene>
<dbReference type="PANTHER" id="PTHR24361:SF433">
    <property type="entry name" value="PROTEIN KINASE DOMAIN-CONTAINING PROTEIN"/>
    <property type="match status" value="1"/>
</dbReference>
<dbReference type="GO" id="GO:0005737">
    <property type="term" value="C:cytoplasm"/>
    <property type="evidence" value="ECO:0007669"/>
    <property type="project" value="TreeGrafter"/>
</dbReference>
<proteinExistence type="predicted"/>
<dbReference type="InterPro" id="IPR000719">
    <property type="entry name" value="Prot_kinase_dom"/>
</dbReference>
<keyword evidence="2" id="KW-0723">Serine/threonine-protein kinase</keyword>
<dbReference type="GO" id="GO:0004674">
    <property type="term" value="F:protein serine/threonine kinase activity"/>
    <property type="evidence" value="ECO:0007669"/>
    <property type="project" value="UniProtKB-KW"/>
</dbReference>
<dbReference type="AlphaFoldDB" id="A0A9P4SAX5"/>
<evidence type="ECO:0000256" key="6">
    <source>
        <dbReference type="ARBA" id="ARBA00022840"/>
    </source>
</evidence>
<dbReference type="GO" id="GO:0005524">
    <property type="term" value="F:ATP binding"/>
    <property type="evidence" value="ECO:0007669"/>
    <property type="project" value="UniProtKB-KW"/>
</dbReference>
<dbReference type="Gene3D" id="1.10.510.10">
    <property type="entry name" value="Transferase(Phosphotransferase) domain 1"/>
    <property type="match status" value="1"/>
</dbReference>
<evidence type="ECO:0000259" key="9">
    <source>
        <dbReference type="PROSITE" id="PS50011"/>
    </source>
</evidence>
<keyword evidence="11" id="KW-1185">Reference proteome</keyword>
<evidence type="ECO:0000313" key="11">
    <source>
        <dbReference type="Proteomes" id="UP000799429"/>
    </source>
</evidence>
<dbReference type="PANTHER" id="PTHR24361">
    <property type="entry name" value="MITOGEN-ACTIVATED KINASE KINASE KINASE"/>
    <property type="match status" value="1"/>
</dbReference>
<comment type="catalytic activity">
    <reaction evidence="7">
        <text>L-threonyl-[protein] + ATP = O-phospho-L-threonyl-[protein] + ADP + H(+)</text>
        <dbReference type="Rhea" id="RHEA:46608"/>
        <dbReference type="Rhea" id="RHEA-COMP:11060"/>
        <dbReference type="Rhea" id="RHEA-COMP:11605"/>
        <dbReference type="ChEBI" id="CHEBI:15378"/>
        <dbReference type="ChEBI" id="CHEBI:30013"/>
        <dbReference type="ChEBI" id="CHEBI:30616"/>
        <dbReference type="ChEBI" id="CHEBI:61977"/>
        <dbReference type="ChEBI" id="CHEBI:456216"/>
        <dbReference type="EC" id="2.7.11.1"/>
    </reaction>
</comment>
<dbReference type="Pfam" id="PF00069">
    <property type="entry name" value="Pkinase"/>
    <property type="match status" value="1"/>
</dbReference>
<feature type="non-terminal residue" evidence="10">
    <location>
        <position position="451"/>
    </location>
</feature>
<dbReference type="InterPro" id="IPR008271">
    <property type="entry name" value="Ser/Thr_kinase_AS"/>
</dbReference>
<accession>A0A9P4SAX5</accession>